<proteinExistence type="predicted"/>
<evidence type="ECO:0000313" key="11">
    <source>
        <dbReference type="EMBL" id="TBU61119.1"/>
    </source>
</evidence>
<name>A0A4Q9Q200_9APHY</name>
<reference evidence="11 12" key="1">
    <citation type="submission" date="2019-01" db="EMBL/GenBank/DDBJ databases">
        <title>Draft genome sequences of three monokaryotic isolates of the white-rot basidiomycete fungus Dichomitus squalens.</title>
        <authorList>
            <consortium name="DOE Joint Genome Institute"/>
            <person name="Lopez S.C."/>
            <person name="Andreopoulos B."/>
            <person name="Pangilinan J."/>
            <person name="Lipzen A."/>
            <person name="Riley R."/>
            <person name="Ahrendt S."/>
            <person name="Ng V."/>
            <person name="Barry K."/>
            <person name="Daum C."/>
            <person name="Grigoriev I.V."/>
            <person name="Hilden K.S."/>
            <person name="Makela M.R."/>
            <person name="de Vries R.P."/>
        </authorList>
    </citation>
    <scope>NUCLEOTIDE SEQUENCE [LARGE SCALE GENOMIC DNA]</scope>
    <source>
        <strain evidence="11 12">CBS 464.89</strain>
    </source>
</reference>
<comment type="catalytic activity">
    <reaction evidence="1">
        <text>[E2 ubiquitin-conjugating enzyme]-S-ubiquitinyl-L-cysteine + [acceptor protein]-L-lysine = [E2 ubiquitin-conjugating enzyme]-L-cysteine + [acceptor protein]-N(6)-ubiquitinyl-L-lysine.</text>
        <dbReference type="EC" id="2.3.2.31"/>
    </reaction>
</comment>
<dbReference type="PANTHER" id="PTHR11685">
    <property type="entry name" value="RBR FAMILY RING FINGER AND IBR DOMAIN-CONTAINING"/>
    <property type="match status" value="1"/>
</dbReference>
<organism evidence="11 12">
    <name type="scientific">Dichomitus squalens</name>
    <dbReference type="NCBI Taxonomy" id="114155"/>
    <lineage>
        <taxon>Eukaryota</taxon>
        <taxon>Fungi</taxon>
        <taxon>Dikarya</taxon>
        <taxon>Basidiomycota</taxon>
        <taxon>Agaricomycotina</taxon>
        <taxon>Agaricomycetes</taxon>
        <taxon>Polyporales</taxon>
        <taxon>Polyporaceae</taxon>
        <taxon>Dichomitus</taxon>
    </lineage>
</organism>
<dbReference type="EC" id="2.3.2.31" evidence="2"/>
<keyword evidence="8" id="KW-0862">Zinc</keyword>
<dbReference type="Proteomes" id="UP000292082">
    <property type="component" value="Unassembled WGS sequence"/>
</dbReference>
<feature type="domain" description="RING-type" evidence="10">
    <location>
        <begin position="138"/>
        <end position="338"/>
    </location>
</feature>
<accession>A0A4Q9Q200</accession>
<keyword evidence="12" id="KW-1185">Reference proteome</keyword>
<evidence type="ECO:0000256" key="7">
    <source>
        <dbReference type="ARBA" id="ARBA00022786"/>
    </source>
</evidence>
<keyword evidence="7" id="KW-0833">Ubl conjugation pathway</keyword>
<evidence type="ECO:0000256" key="2">
    <source>
        <dbReference type="ARBA" id="ARBA00012251"/>
    </source>
</evidence>
<keyword evidence="6" id="KW-0863">Zinc-finger</keyword>
<dbReference type="STRING" id="114155.A0A4Q9Q200"/>
<feature type="region of interest" description="Disordered" evidence="9">
    <location>
        <begin position="372"/>
        <end position="455"/>
    </location>
</feature>
<dbReference type="InterPro" id="IPR031127">
    <property type="entry name" value="E3_UB_ligase_RBR"/>
</dbReference>
<dbReference type="GO" id="GO:0008270">
    <property type="term" value="F:zinc ion binding"/>
    <property type="evidence" value="ECO:0007669"/>
    <property type="project" value="UniProtKB-KW"/>
</dbReference>
<gene>
    <name evidence="11" type="ORF">BD310DRAFT_237793</name>
</gene>
<dbReference type="Gene3D" id="1.20.120.1750">
    <property type="match status" value="1"/>
</dbReference>
<evidence type="ECO:0000256" key="1">
    <source>
        <dbReference type="ARBA" id="ARBA00001798"/>
    </source>
</evidence>
<evidence type="ECO:0000256" key="5">
    <source>
        <dbReference type="ARBA" id="ARBA00022737"/>
    </source>
</evidence>
<evidence type="ECO:0000256" key="3">
    <source>
        <dbReference type="ARBA" id="ARBA00022679"/>
    </source>
</evidence>
<dbReference type="InterPro" id="IPR002867">
    <property type="entry name" value="IBR_dom"/>
</dbReference>
<dbReference type="PROSITE" id="PS51873">
    <property type="entry name" value="TRIAD"/>
    <property type="match status" value="1"/>
</dbReference>
<evidence type="ECO:0000256" key="8">
    <source>
        <dbReference type="ARBA" id="ARBA00022833"/>
    </source>
</evidence>
<feature type="compositionally biased region" description="Low complexity" evidence="9">
    <location>
        <begin position="422"/>
        <end position="440"/>
    </location>
</feature>
<dbReference type="CDD" id="cd22584">
    <property type="entry name" value="Rcat_RBR_unk"/>
    <property type="match status" value="1"/>
</dbReference>
<protein>
    <recommendedName>
        <fullName evidence="2">RBR-type E3 ubiquitin transferase</fullName>
        <ecNumber evidence="2">2.3.2.31</ecNumber>
    </recommendedName>
</protein>
<evidence type="ECO:0000256" key="6">
    <source>
        <dbReference type="ARBA" id="ARBA00022771"/>
    </source>
</evidence>
<evidence type="ECO:0000259" key="10">
    <source>
        <dbReference type="PROSITE" id="PS51873"/>
    </source>
</evidence>
<keyword evidence="4" id="KW-0479">Metal-binding</keyword>
<evidence type="ECO:0000256" key="4">
    <source>
        <dbReference type="ARBA" id="ARBA00022723"/>
    </source>
</evidence>
<feature type="compositionally biased region" description="Basic and acidic residues" evidence="9">
    <location>
        <begin position="379"/>
        <end position="389"/>
    </location>
</feature>
<evidence type="ECO:0000256" key="9">
    <source>
        <dbReference type="SAM" id="MobiDB-lite"/>
    </source>
</evidence>
<keyword evidence="3" id="KW-0808">Transferase</keyword>
<dbReference type="EMBL" id="ML145100">
    <property type="protein sequence ID" value="TBU61119.1"/>
    <property type="molecule type" value="Genomic_DNA"/>
</dbReference>
<dbReference type="GO" id="GO:0061630">
    <property type="term" value="F:ubiquitin protein ligase activity"/>
    <property type="evidence" value="ECO:0007669"/>
    <property type="project" value="UniProtKB-EC"/>
</dbReference>
<dbReference type="SUPFAM" id="SSF57850">
    <property type="entry name" value="RING/U-box"/>
    <property type="match status" value="2"/>
</dbReference>
<evidence type="ECO:0000313" key="12">
    <source>
        <dbReference type="Proteomes" id="UP000292082"/>
    </source>
</evidence>
<dbReference type="AlphaFoldDB" id="A0A4Q9Q200"/>
<dbReference type="GO" id="GO:0016567">
    <property type="term" value="P:protein ubiquitination"/>
    <property type="evidence" value="ECO:0007669"/>
    <property type="project" value="InterPro"/>
</dbReference>
<keyword evidence="5" id="KW-0677">Repeat</keyword>
<dbReference type="Pfam" id="PF01485">
    <property type="entry name" value="IBR"/>
    <property type="match status" value="2"/>
</dbReference>
<sequence>MEYDNALGLTFRNEPTVLSTSEVDWDSVTVVSLQSIPDFDHKLLSFPARFFALGRWSAGAPRRIGSSAWRRAGLVWRTSMRSLRRRFSPTLQYASTASIFPNLTGIAPTNATAAPNRAGIAPRRPTAPQHPVFSVAVSTYQCVACQSNIGLMHDDAILAPCGHQYHIECLLSLVETSLQTLSSFPPRCCRQIIPQDVFDRYLTRAQRAAYTSRQTEHDTPKRVYCANPRCSRFLGPRDKRVPVRVLACPSHGCGTRTCARCKARVDPRLPAHKHECAHDPGHRATLRLGSQLGWVRCPTCEELIERHGGCAHMTCVCGAQFCYRCRALWKTCNCVDWGDGVGADAHEARLFEPLEDVGNIAAQLALWTPATLERNGNGDADRGGAEESSRSASAARPARTRPRSCTLPPNEALRAFVPQATSSPSRPPSTSLSPMAASSSKGLSPAHRAQPTRSQSFQTVSEVGVCFPFFVDPHIIARGVRAQEARGRTRAFSF</sequence>
<dbReference type="InterPro" id="IPR044066">
    <property type="entry name" value="TRIAD_supradom"/>
</dbReference>